<dbReference type="AlphaFoldDB" id="A0A0C3HJT3"/>
<reference evidence="1 2" key="1">
    <citation type="submission" date="2014-04" db="EMBL/GenBank/DDBJ databases">
        <authorList>
            <consortium name="DOE Joint Genome Institute"/>
            <person name="Kuo A."/>
            <person name="Martino E."/>
            <person name="Perotto S."/>
            <person name="Kohler A."/>
            <person name="Nagy L.G."/>
            <person name="Floudas D."/>
            <person name="Copeland A."/>
            <person name="Barry K.W."/>
            <person name="Cichocki N."/>
            <person name="Veneault-Fourrey C."/>
            <person name="LaButti K."/>
            <person name="Lindquist E.A."/>
            <person name="Lipzen A."/>
            <person name="Lundell T."/>
            <person name="Morin E."/>
            <person name="Murat C."/>
            <person name="Sun H."/>
            <person name="Tunlid A."/>
            <person name="Henrissat B."/>
            <person name="Grigoriev I.V."/>
            <person name="Hibbett D.S."/>
            <person name="Martin F."/>
            <person name="Nordberg H.P."/>
            <person name="Cantor M.N."/>
            <person name="Hua S.X."/>
        </authorList>
    </citation>
    <scope>NUCLEOTIDE SEQUENCE [LARGE SCALE GENOMIC DNA]</scope>
    <source>
        <strain evidence="1 2">Zn</strain>
    </source>
</reference>
<dbReference type="HOGENOM" id="CLU_058490_2_0_1"/>
<keyword evidence="2" id="KW-1185">Reference proteome</keyword>
<accession>A0A0C3HJT3</accession>
<evidence type="ECO:0000313" key="1">
    <source>
        <dbReference type="EMBL" id="KIN03340.1"/>
    </source>
</evidence>
<protein>
    <submittedName>
        <fullName evidence="1">Uncharacterized protein</fullName>
    </submittedName>
</protein>
<evidence type="ECO:0000313" key="2">
    <source>
        <dbReference type="Proteomes" id="UP000054321"/>
    </source>
</evidence>
<dbReference type="Proteomes" id="UP000054321">
    <property type="component" value="Unassembled WGS sequence"/>
</dbReference>
<dbReference type="EMBL" id="KN832873">
    <property type="protein sequence ID" value="KIN03340.1"/>
    <property type="molecule type" value="Genomic_DNA"/>
</dbReference>
<gene>
    <name evidence="1" type="ORF">OIDMADRAFT_26053</name>
</gene>
<organism evidence="1 2">
    <name type="scientific">Oidiodendron maius (strain Zn)</name>
    <dbReference type="NCBI Taxonomy" id="913774"/>
    <lineage>
        <taxon>Eukaryota</taxon>
        <taxon>Fungi</taxon>
        <taxon>Dikarya</taxon>
        <taxon>Ascomycota</taxon>
        <taxon>Pezizomycotina</taxon>
        <taxon>Leotiomycetes</taxon>
        <taxon>Leotiomycetes incertae sedis</taxon>
        <taxon>Myxotrichaceae</taxon>
        <taxon>Oidiodendron</taxon>
    </lineage>
</organism>
<proteinExistence type="predicted"/>
<dbReference type="OrthoDB" id="3434589at2759"/>
<dbReference type="InParanoid" id="A0A0C3HJT3"/>
<name>A0A0C3HJT3_OIDMZ</name>
<sequence>MATKSDPAESVADLKRLYNVEATVEYTSRHGLVRTLRTFLENWDRFLDHTVLITKFPPQVFDTEEDNIPAIPWKGKNLYFRNSKILISTMAGRPHEVLSRAIDHLFYDKVKSMNCETDWLASGTAKASLGNINKAPDESWGPISAGYATCILEVGMTESIRALDVDAQRWIKNEPSHVTQALTAKIYPHREEIIFAVWRSSASRQPVRDDEVRVTKHRGRPRVVSDKRTLRLNFEKIFERPATQGTTERDVIFTARELCRIAITVWDQMELGRRG</sequence>
<reference evidence="2" key="2">
    <citation type="submission" date="2015-01" db="EMBL/GenBank/DDBJ databases">
        <title>Evolutionary Origins and Diversification of the Mycorrhizal Mutualists.</title>
        <authorList>
            <consortium name="DOE Joint Genome Institute"/>
            <consortium name="Mycorrhizal Genomics Consortium"/>
            <person name="Kohler A."/>
            <person name="Kuo A."/>
            <person name="Nagy L.G."/>
            <person name="Floudas D."/>
            <person name="Copeland A."/>
            <person name="Barry K.W."/>
            <person name="Cichocki N."/>
            <person name="Veneault-Fourrey C."/>
            <person name="LaButti K."/>
            <person name="Lindquist E.A."/>
            <person name="Lipzen A."/>
            <person name="Lundell T."/>
            <person name="Morin E."/>
            <person name="Murat C."/>
            <person name="Riley R."/>
            <person name="Ohm R."/>
            <person name="Sun H."/>
            <person name="Tunlid A."/>
            <person name="Henrissat B."/>
            <person name="Grigoriev I.V."/>
            <person name="Hibbett D.S."/>
            <person name="Martin F."/>
        </authorList>
    </citation>
    <scope>NUCLEOTIDE SEQUENCE [LARGE SCALE GENOMIC DNA]</scope>
    <source>
        <strain evidence="2">Zn</strain>
    </source>
</reference>